<comment type="caution">
    <text evidence="7">The sequence shown here is derived from an EMBL/GenBank/DDBJ whole genome shotgun (WGS) entry which is preliminary data.</text>
</comment>
<evidence type="ECO:0000259" key="6">
    <source>
        <dbReference type="Pfam" id="PF04357"/>
    </source>
</evidence>
<evidence type="ECO:0000256" key="2">
    <source>
        <dbReference type="ARBA" id="ARBA00022692"/>
    </source>
</evidence>
<keyword evidence="2 5" id="KW-0812">Transmembrane</keyword>
<sequence>MSRNRFFSSFADALKKLRTIIRWMVWTVAGLYLSAIVLLHLPAVQGFLARKAAGAAGRKLGTEVRVGRIDLGVFNRFVLDDVLIYDQQKKRMLSAARIGARVDLWHLLRTGEIDISSAQVFGLKADFYKTDRNARPNFQFALDSLASKDTTAHTPLHLSINSLVIRHGSIRYDRLDAPRTPGRLNADHISVSGISAYLILHELKDTSLWADLRTLAFREAAGLEVRQLTFGLKVGRRHASLCDFRLETPASSITLKELSADYRMRGKRLDDSTLRYAVKGFRASVTPADFAPLLPALKAFTETYDAALEARGTRRSLRVKRLYLADRSLSTLIRAKGRVRLRGTVPAWDCSFTPLRISGNTLRRIAQAARKPLPGPLDGLGNIFYHGSFAHNAGRYTAEGQLRTGAGSVRLAAGIHGKNFRATVHTGGFDLAKVLGNSDFGSISTDIRVEGNTDLSSILAKGNVRSFCYKGYIYRNIRLDGACRNDAFSGKASIDDPNGKLSVDGKAAGILAFLHRRGKLSADLTVDARAVNLHRLHLTDALGDRTLSFSSSVKGQGTSLDDLSGSLAVSGFAMTGEGQDIRLGRLEAKASSGLLGRSLEARTDFGELHLAGQYDYATLPQSIVRVLGHYLPSLVYPNPQYSIAKGKADYAFSLQLDDTRMLNSLFRTPVETARPVRIDGRVDERHNGLDLHVEAPGIDCAGQHIRHLLLNVSSRPQGLLADISAERKGGSGPHVVLNAQGHIAENSVASDIAFRIPGESPVHGNISSTASFARRRGGLETRLHFNPSTIHFDSVALQVQPSDLSYHRNSLTIDHFELSNRNQHIIANGQTSGNPGDSILVRFREIDVPYILNLVNFHSVSFAGTATGTAAVRSFFHHPQMEARLEVNGFQFEEGDMGTLHASVGYNGREGRVNIDAHADDGDARTDIKGYVDLRNSYINLPIYAHDTHLYFLRSFCGSFMDQIQARANGWCKVVGPLSNVNLEGDMEARGSIFVKPTGTVYTLHDARIRMVPNEIIFGRDTVADPQGHIGIVTGGLYHNSLRHLTYDINIEAQNLLAYNHPKKQDKESFWGIVYGTGNCRIKGGPGETTMNIDLTPEKNTSLTYNAASTGDAGPSDFIRWVGLPEDSTGLQAADTADTAGHTARATARQAIVIPGYDDIPSDLHMNFVLHTNPNLTLGVLLDETTGDNIRLNGSGIIRATYYNKGAFQLFGNYSVSYGQYNLTIQDIIRKQFIFQPGSTIAFGGDPFNAALNLKASYIINSVPLGDLGLGSSFSGNNTKVNCLLNIEGTPGAPTVTFGLDLPSLSPDAQQMVRSVLNSEQELNQQVLYLLAVGRFYPQTNNNSTAQKNEEHSGTALAMQSLLSGTLSQQINTVLSNVVKDNNWNFGANIATGNEGFDNAEYEGMLSGSMLNNRLLFNGQFGYRNNVAKDKGSFIGDFDIRYLLFPSGNVAFRVYNQTNDRYFTRNSLTTQGIGLILKKDFNNLGDIFGHRKKKTKKAPQKR</sequence>
<keyword evidence="4 5" id="KW-0472">Membrane</keyword>
<dbReference type="EMBL" id="AEXO01000072">
    <property type="protein sequence ID" value="EGC86109.1"/>
    <property type="molecule type" value="Genomic_DNA"/>
</dbReference>
<dbReference type="Pfam" id="PF04357">
    <property type="entry name" value="TamB"/>
    <property type="match status" value="1"/>
</dbReference>
<feature type="transmembrane region" description="Helical" evidence="5">
    <location>
        <begin position="20"/>
        <end position="41"/>
    </location>
</feature>
<keyword evidence="8" id="KW-1185">Reference proteome</keyword>
<protein>
    <recommendedName>
        <fullName evidence="6">Translocation and assembly module TamB C-terminal domain-containing protein</fullName>
    </recommendedName>
</protein>
<keyword evidence="3 5" id="KW-1133">Transmembrane helix</keyword>
<dbReference type="GO" id="GO:0005886">
    <property type="term" value="C:plasma membrane"/>
    <property type="evidence" value="ECO:0007669"/>
    <property type="project" value="InterPro"/>
</dbReference>
<evidence type="ECO:0000256" key="4">
    <source>
        <dbReference type="ARBA" id="ARBA00023136"/>
    </source>
</evidence>
<organism evidence="7 8">
    <name type="scientific">Prevotella denticola CRIS 18C-A</name>
    <dbReference type="NCBI Taxonomy" id="944557"/>
    <lineage>
        <taxon>Bacteria</taxon>
        <taxon>Pseudomonadati</taxon>
        <taxon>Bacteroidota</taxon>
        <taxon>Bacteroidia</taxon>
        <taxon>Bacteroidales</taxon>
        <taxon>Prevotellaceae</taxon>
        <taxon>Prevotella</taxon>
    </lineage>
</organism>
<evidence type="ECO:0000256" key="3">
    <source>
        <dbReference type="ARBA" id="ARBA00022989"/>
    </source>
</evidence>
<gene>
    <name evidence="7" type="ORF">HMPREF9303_0030</name>
</gene>
<dbReference type="RefSeq" id="WP_004353572.1">
    <property type="nucleotide sequence ID" value="NZ_AEXO01000072.1"/>
</dbReference>
<evidence type="ECO:0000256" key="1">
    <source>
        <dbReference type="ARBA" id="ARBA00004167"/>
    </source>
</evidence>
<reference evidence="7 8" key="1">
    <citation type="submission" date="2011-02" db="EMBL/GenBank/DDBJ databases">
        <authorList>
            <person name="Durkin A.S."/>
            <person name="Madupu R."/>
            <person name="Torralba M."/>
            <person name="Gillis M."/>
            <person name="Methe B."/>
            <person name="Sutton G."/>
            <person name="Nelson K.E."/>
        </authorList>
    </citation>
    <scope>NUCLEOTIDE SEQUENCE [LARGE SCALE GENOMIC DNA]</scope>
    <source>
        <strain evidence="7 8">CRIS 18C-A</strain>
    </source>
</reference>
<comment type="subcellular location">
    <subcellularLocation>
        <location evidence="1">Membrane</location>
        <topology evidence="1">Single-pass membrane protein</topology>
    </subcellularLocation>
</comment>
<evidence type="ECO:0000313" key="8">
    <source>
        <dbReference type="Proteomes" id="UP000003155"/>
    </source>
</evidence>
<evidence type="ECO:0000256" key="5">
    <source>
        <dbReference type="SAM" id="Phobius"/>
    </source>
</evidence>
<accession>F0H7S3</accession>
<feature type="domain" description="Translocation and assembly module TamB C-terminal" evidence="6">
    <location>
        <begin position="1024"/>
        <end position="1481"/>
    </location>
</feature>
<proteinExistence type="predicted"/>
<dbReference type="Proteomes" id="UP000003155">
    <property type="component" value="Unassembled WGS sequence"/>
</dbReference>
<evidence type="ECO:0000313" key="7">
    <source>
        <dbReference type="EMBL" id="EGC86109.1"/>
    </source>
</evidence>
<dbReference type="InterPro" id="IPR007452">
    <property type="entry name" value="TamB_C"/>
</dbReference>
<dbReference type="GO" id="GO:0009306">
    <property type="term" value="P:protein secretion"/>
    <property type="evidence" value="ECO:0007669"/>
    <property type="project" value="InterPro"/>
</dbReference>
<name>F0H7S3_9BACT</name>